<dbReference type="EMBL" id="DUZY01000001">
    <property type="protein sequence ID" value="DAD18866.1"/>
    <property type="molecule type" value="Genomic_DNA"/>
</dbReference>
<gene>
    <name evidence="2" type="ORF">HUJ06_020329</name>
</gene>
<dbReference type="Proteomes" id="UP000607653">
    <property type="component" value="Unassembled WGS sequence"/>
</dbReference>
<evidence type="ECO:0000313" key="3">
    <source>
        <dbReference type="Proteomes" id="UP000607653"/>
    </source>
</evidence>
<dbReference type="InterPro" id="IPR056698">
    <property type="entry name" value="DUF7796"/>
</dbReference>
<protein>
    <recommendedName>
        <fullName evidence="1">DUF7796 domain-containing protein</fullName>
    </recommendedName>
</protein>
<keyword evidence="3" id="KW-1185">Reference proteome</keyword>
<feature type="domain" description="DUF7796" evidence="1">
    <location>
        <begin position="11"/>
        <end position="43"/>
    </location>
</feature>
<comment type="caution">
    <text evidence="2">The sequence shown here is derived from an EMBL/GenBank/DDBJ whole genome shotgun (WGS) entry which is preliminary data.</text>
</comment>
<accession>A0A822XIQ4</accession>
<proteinExistence type="predicted"/>
<dbReference type="Pfam" id="PF25072">
    <property type="entry name" value="DUF7796"/>
    <property type="match status" value="1"/>
</dbReference>
<evidence type="ECO:0000313" key="2">
    <source>
        <dbReference type="EMBL" id="DAD18866.1"/>
    </source>
</evidence>
<dbReference type="AlphaFoldDB" id="A0A822XIQ4"/>
<reference evidence="2 3" key="1">
    <citation type="journal article" date="2020" name="Mol. Biol. Evol.">
        <title>Distinct Expression and Methylation Patterns for Genes with Different Fates following a Single Whole-Genome Duplication in Flowering Plants.</title>
        <authorList>
            <person name="Shi T."/>
            <person name="Rahmani R.S."/>
            <person name="Gugger P.F."/>
            <person name="Wang M."/>
            <person name="Li H."/>
            <person name="Zhang Y."/>
            <person name="Li Z."/>
            <person name="Wang Q."/>
            <person name="Van de Peer Y."/>
            <person name="Marchal K."/>
            <person name="Chen J."/>
        </authorList>
    </citation>
    <scope>NUCLEOTIDE SEQUENCE [LARGE SCALE GENOMIC DNA]</scope>
    <source>
        <tissue evidence="2">Leaf</tissue>
    </source>
</reference>
<name>A0A822XIQ4_NELNU</name>
<evidence type="ECO:0000259" key="1">
    <source>
        <dbReference type="Pfam" id="PF25072"/>
    </source>
</evidence>
<dbReference type="PANTHER" id="PTHR35112">
    <property type="entry name" value="OS08G0360500 PROTEIN"/>
    <property type="match status" value="1"/>
</dbReference>
<sequence>MNRSLVKKELKRSRIAICLVGGARRFEHTGPSIIKNLLKVYPTFVFRTRRVCWEILICNRRHGWGFLNAPFLLSDSTQQILRDESGLPCIFCPQEIFVHLLHSTQQRTSVGNPLPLRSLTYSPLCRLLQSICETGMMP</sequence>
<organism evidence="2 3">
    <name type="scientific">Nelumbo nucifera</name>
    <name type="common">Sacred lotus</name>
    <dbReference type="NCBI Taxonomy" id="4432"/>
    <lineage>
        <taxon>Eukaryota</taxon>
        <taxon>Viridiplantae</taxon>
        <taxon>Streptophyta</taxon>
        <taxon>Embryophyta</taxon>
        <taxon>Tracheophyta</taxon>
        <taxon>Spermatophyta</taxon>
        <taxon>Magnoliopsida</taxon>
        <taxon>Proteales</taxon>
        <taxon>Nelumbonaceae</taxon>
        <taxon>Nelumbo</taxon>
    </lineage>
</organism>
<dbReference type="PANTHER" id="PTHR35112:SF1">
    <property type="entry name" value="RING_FYVE_PHD ZINC FINGER SUPERFAMILY PROTEIN"/>
    <property type="match status" value="1"/>
</dbReference>